<dbReference type="STRING" id="733.B0186_06945"/>
<evidence type="ECO:0000256" key="3">
    <source>
        <dbReference type="ARBA" id="ARBA00011245"/>
    </source>
</evidence>
<keyword evidence="7 13" id="KW-0653">Protein transport</keyword>
<dbReference type="GO" id="GO:0009279">
    <property type="term" value="C:cell outer membrane"/>
    <property type="evidence" value="ECO:0007669"/>
    <property type="project" value="UniProtKB-SubCell"/>
</dbReference>
<keyword evidence="8 13" id="KW-0472">Membrane</keyword>
<keyword evidence="5 13" id="KW-0813">Transport</keyword>
<dbReference type="HAMAP" id="MF_00233">
    <property type="entry name" value="LolB"/>
    <property type="match status" value="1"/>
</dbReference>
<evidence type="ECO:0000256" key="10">
    <source>
        <dbReference type="ARBA" id="ARBA00023186"/>
    </source>
</evidence>
<evidence type="ECO:0000313" key="15">
    <source>
        <dbReference type="EMBL" id="STO60807.1"/>
    </source>
</evidence>
<keyword evidence="9 13" id="KW-0564">Palmitate</keyword>
<evidence type="ECO:0000256" key="5">
    <source>
        <dbReference type="ARBA" id="ARBA00022448"/>
    </source>
</evidence>
<comment type="subunit">
    <text evidence="3 13">Monomer.</text>
</comment>
<evidence type="ECO:0000256" key="14">
    <source>
        <dbReference type="SAM" id="SignalP"/>
    </source>
</evidence>
<evidence type="ECO:0000256" key="7">
    <source>
        <dbReference type="ARBA" id="ARBA00022927"/>
    </source>
</evidence>
<evidence type="ECO:0000256" key="9">
    <source>
        <dbReference type="ARBA" id="ARBA00023139"/>
    </source>
</evidence>
<evidence type="ECO:0000256" key="13">
    <source>
        <dbReference type="HAMAP-Rule" id="MF_00233"/>
    </source>
</evidence>
<dbReference type="NCBIfam" id="TIGR00548">
    <property type="entry name" value="lolB"/>
    <property type="match status" value="1"/>
</dbReference>
<dbReference type="Gene3D" id="2.50.20.10">
    <property type="entry name" value="Lipoprotein localisation LolA/LolB/LppX"/>
    <property type="match status" value="1"/>
</dbReference>
<dbReference type="InterPro" id="IPR004565">
    <property type="entry name" value="OM_lipoprot_LolB"/>
</dbReference>
<sequence length="209" mass="24114">MKPYQKRLSILILSALLSACTLDIASERPQNIQYIEKNDATWLQHLQQLKQIKQYQTTGQLGYISNKERFSTRFTWQYQSPQSYSLLLSSTISSSTLKFEMSPFGITISDHKGNQRSASDAKNLLREIIGTDIPLQQLGNWLKGQPDEKADYQVGINHLLASFSYSVEGDVWTADYLNYHTEQKIPLPKDILLKSHQQTLKVRIDNWKY</sequence>
<gene>
    <name evidence="13 15" type="primary">lolB</name>
    <name evidence="15" type="ORF">NCTC1659_02108</name>
</gene>
<evidence type="ECO:0000256" key="4">
    <source>
        <dbReference type="ARBA" id="ARBA00016202"/>
    </source>
</evidence>
<dbReference type="Pfam" id="PF03550">
    <property type="entry name" value="LolB"/>
    <property type="match status" value="1"/>
</dbReference>
<dbReference type="EMBL" id="UGHF01000001">
    <property type="protein sequence ID" value="STO60807.1"/>
    <property type="molecule type" value="Genomic_DNA"/>
</dbReference>
<keyword evidence="6 13" id="KW-0732">Signal</keyword>
<dbReference type="InterPro" id="IPR029046">
    <property type="entry name" value="LolA/LolB/LppX"/>
</dbReference>
<feature type="chain" id="PRO_5030036253" description="Outer-membrane lipoprotein LolB" evidence="14">
    <location>
        <begin position="26"/>
        <end position="209"/>
    </location>
</feature>
<proteinExistence type="inferred from homology"/>
<comment type="similarity">
    <text evidence="2 13">Belongs to the LolB family.</text>
</comment>
<dbReference type="GO" id="GO:0044874">
    <property type="term" value="P:lipoprotein localization to outer membrane"/>
    <property type="evidence" value="ECO:0007669"/>
    <property type="project" value="UniProtKB-UniRule"/>
</dbReference>
<evidence type="ECO:0000256" key="11">
    <source>
        <dbReference type="ARBA" id="ARBA00023237"/>
    </source>
</evidence>
<comment type="subcellular location">
    <subcellularLocation>
        <location evidence="1 13">Cell outer membrane</location>
        <topology evidence="1 13">Lipid-anchor</topology>
    </subcellularLocation>
</comment>
<dbReference type="AlphaFoldDB" id="A0A1V4B0Q6"/>
<keyword evidence="10 13" id="KW-0143">Chaperone</keyword>
<keyword evidence="11 13" id="KW-0998">Cell outer membrane</keyword>
<evidence type="ECO:0000256" key="1">
    <source>
        <dbReference type="ARBA" id="ARBA00004459"/>
    </source>
</evidence>
<dbReference type="RefSeq" id="WP_078218647.1">
    <property type="nucleotide sequence ID" value="NZ_MUXZ01000018.1"/>
</dbReference>
<dbReference type="CDD" id="cd16326">
    <property type="entry name" value="LolB"/>
    <property type="match status" value="1"/>
</dbReference>
<dbReference type="PROSITE" id="PS51257">
    <property type="entry name" value="PROKAR_LIPOPROTEIN"/>
    <property type="match status" value="1"/>
</dbReference>
<evidence type="ECO:0000256" key="12">
    <source>
        <dbReference type="ARBA" id="ARBA00023288"/>
    </source>
</evidence>
<accession>A0A1V4B0Q6</accession>
<evidence type="ECO:0000256" key="2">
    <source>
        <dbReference type="ARBA" id="ARBA00009696"/>
    </source>
</evidence>
<name>A0A1V4B0Q6_9PAST</name>
<comment type="function">
    <text evidence="13">Plays a critical role in the incorporation of lipoproteins in the outer membrane after they are released by the LolA protein.</text>
</comment>
<keyword evidence="12 13" id="KW-0449">Lipoprotein</keyword>
<evidence type="ECO:0000256" key="6">
    <source>
        <dbReference type="ARBA" id="ARBA00022729"/>
    </source>
</evidence>
<keyword evidence="16" id="KW-1185">Reference proteome</keyword>
<dbReference type="Proteomes" id="UP000254329">
    <property type="component" value="Unassembled WGS sequence"/>
</dbReference>
<protein>
    <recommendedName>
        <fullName evidence="4 13">Outer-membrane lipoprotein LolB</fullName>
    </recommendedName>
</protein>
<dbReference type="SUPFAM" id="SSF89392">
    <property type="entry name" value="Prokaryotic lipoproteins and lipoprotein localization factors"/>
    <property type="match status" value="1"/>
</dbReference>
<reference evidence="15 16" key="1">
    <citation type="submission" date="2018-06" db="EMBL/GenBank/DDBJ databases">
        <authorList>
            <consortium name="Pathogen Informatics"/>
            <person name="Doyle S."/>
        </authorList>
    </citation>
    <scope>NUCLEOTIDE SEQUENCE [LARGE SCALE GENOMIC DNA]</scope>
    <source>
        <strain evidence="15 16">NCTC1659</strain>
    </source>
</reference>
<organism evidence="15 16">
    <name type="scientific">Canicola haemoglobinophilus</name>
    <dbReference type="NCBI Taxonomy" id="733"/>
    <lineage>
        <taxon>Bacteria</taxon>
        <taxon>Pseudomonadati</taxon>
        <taxon>Pseudomonadota</taxon>
        <taxon>Gammaproteobacteria</taxon>
        <taxon>Pasteurellales</taxon>
        <taxon>Pasteurellaceae</taxon>
        <taxon>Canicola</taxon>
    </lineage>
</organism>
<feature type="signal peptide" evidence="14">
    <location>
        <begin position="1"/>
        <end position="25"/>
    </location>
</feature>
<dbReference type="GO" id="GO:0015031">
    <property type="term" value="P:protein transport"/>
    <property type="evidence" value="ECO:0007669"/>
    <property type="project" value="UniProtKB-KW"/>
</dbReference>
<evidence type="ECO:0000256" key="8">
    <source>
        <dbReference type="ARBA" id="ARBA00023136"/>
    </source>
</evidence>
<evidence type="ECO:0000313" key="16">
    <source>
        <dbReference type="Proteomes" id="UP000254329"/>
    </source>
</evidence>